<feature type="transmembrane region" description="Helical" evidence="1">
    <location>
        <begin position="15"/>
        <end position="39"/>
    </location>
</feature>
<comment type="caution">
    <text evidence="2">The sequence shown here is derived from an EMBL/GenBank/DDBJ whole genome shotgun (WGS) entry which is preliminary data.</text>
</comment>
<keyword evidence="3" id="KW-1185">Reference proteome</keyword>
<evidence type="ECO:0000313" key="2">
    <source>
        <dbReference type="EMBL" id="KGM17987.1"/>
    </source>
</evidence>
<dbReference type="AlphaFoldDB" id="A0A0A2DJR8"/>
<keyword evidence="1" id="KW-0472">Membrane</keyword>
<evidence type="ECO:0000256" key="1">
    <source>
        <dbReference type="SAM" id="Phobius"/>
    </source>
</evidence>
<evidence type="ECO:0000313" key="3">
    <source>
        <dbReference type="Proteomes" id="UP000030145"/>
    </source>
</evidence>
<accession>A0A0A2DJR8</accession>
<protein>
    <submittedName>
        <fullName evidence="2">Uncharacterized protein</fullName>
    </submittedName>
</protein>
<keyword evidence="1" id="KW-0812">Transmembrane</keyword>
<gene>
    <name evidence="2" type="ORF">MA47_10785</name>
</gene>
<keyword evidence="1" id="KW-1133">Transmembrane helix</keyword>
<reference evidence="2 3" key="1">
    <citation type="submission" date="2014-10" db="EMBL/GenBank/DDBJ databases">
        <title>Whole Genome sequence of Corynebacterium auriscanis strain CIP 106629.</title>
        <authorList>
            <person name="Hassan S.S."/>
            <person name="Jamal S.B."/>
            <person name="Tiwari S."/>
            <person name="Oliveira L.D.C."/>
            <person name="Souza F."/>
            <person name="Mariano D.C."/>
            <person name="Almeida S."/>
            <person name="Dorella F."/>
            <person name="Pereira F."/>
            <person name="Carvalho A."/>
            <person name="Leal C.A."/>
            <person name="Soares S.D.C."/>
            <person name="Figueiredo H.C."/>
            <person name="Silva A."/>
            <person name="Azevedo V.A."/>
        </authorList>
    </citation>
    <scope>NUCLEOTIDE SEQUENCE [LARGE SCALE GENOMIC DNA]</scope>
    <source>
        <strain evidence="2 3">CIP 106629</strain>
    </source>
</reference>
<organism evidence="2 3">
    <name type="scientific">Corynebacterium auriscanis</name>
    <dbReference type="NCBI Taxonomy" id="99807"/>
    <lineage>
        <taxon>Bacteria</taxon>
        <taxon>Bacillati</taxon>
        <taxon>Actinomycetota</taxon>
        <taxon>Actinomycetes</taxon>
        <taxon>Mycobacteriales</taxon>
        <taxon>Corynebacteriaceae</taxon>
        <taxon>Corynebacterium</taxon>
    </lineage>
</organism>
<name>A0A0A2DJR8_9CORY</name>
<dbReference type="EMBL" id="JRVJ01000028">
    <property type="protein sequence ID" value="KGM17987.1"/>
    <property type="molecule type" value="Genomic_DNA"/>
</dbReference>
<dbReference type="Proteomes" id="UP000030145">
    <property type="component" value="Unassembled WGS sequence"/>
</dbReference>
<sequence>MGVIGNAPTLRRTPLVLVGAVLVLVGAVLVLVGAVLGVIGTVGGPVTQPVWPMGFRCSGELYFPGRSSSGHDGRR</sequence>
<proteinExistence type="predicted"/>